<reference evidence="3" key="2">
    <citation type="submission" date="2019-07" db="EMBL/GenBank/DDBJ databases">
        <authorList>
            <person name="Yang Y."/>
            <person name="Bocs S."/>
            <person name="Baudouin L."/>
        </authorList>
    </citation>
    <scope>NUCLEOTIDE SEQUENCE</scope>
    <source>
        <tissue evidence="3">Spear leaf of Hainan Tall coconut</tissue>
    </source>
</reference>
<keyword evidence="1" id="KW-0175">Coiled coil</keyword>
<accession>A0A8K0IB04</accession>
<protein>
    <submittedName>
        <fullName evidence="3">Uncharacterized protein</fullName>
    </submittedName>
</protein>
<feature type="region of interest" description="Disordered" evidence="2">
    <location>
        <begin position="1"/>
        <end position="20"/>
    </location>
</feature>
<sequence>MGTNHKNDSRASAPEWPPREIDGFEVFSGDLERFSTEDLVFFLESAFRKSEYEKVAGILSSQEKSLRAEIGRMRAAGGGVPDSKYKRLDAQVEAVAERCLEWKEKSKEGEVGLQREVSELEWKLREESDRSASLEAKDRESEVQKLIVCEELEESKWNCVRLEEQLTRIKEDLQVVQAREQRALERIDALSAELEKKEKERTE</sequence>
<evidence type="ECO:0000313" key="3">
    <source>
        <dbReference type="EMBL" id="KAG1346472.1"/>
    </source>
</evidence>
<gene>
    <name evidence="3" type="ORF">COCNU_06G003010</name>
</gene>
<name>A0A8K0IB04_COCNU</name>
<feature type="coiled-coil region" evidence="1">
    <location>
        <begin position="85"/>
        <end position="200"/>
    </location>
</feature>
<keyword evidence="4" id="KW-1185">Reference proteome</keyword>
<organism evidence="3 4">
    <name type="scientific">Cocos nucifera</name>
    <name type="common">Coconut palm</name>
    <dbReference type="NCBI Taxonomy" id="13894"/>
    <lineage>
        <taxon>Eukaryota</taxon>
        <taxon>Viridiplantae</taxon>
        <taxon>Streptophyta</taxon>
        <taxon>Embryophyta</taxon>
        <taxon>Tracheophyta</taxon>
        <taxon>Spermatophyta</taxon>
        <taxon>Magnoliopsida</taxon>
        <taxon>Liliopsida</taxon>
        <taxon>Arecaceae</taxon>
        <taxon>Arecoideae</taxon>
        <taxon>Cocoseae</taxon>
        <taxon>Attaleinae</taxon>
        <taxon>Cocos</taxon>
    </lineage>
</organism>
<comment type="caution">
    <text evidence="3">The sequence shown here is derived from an EMBL/GenBank/DDBJ whole genome shotgun (WGS) entry which is preliminary data.</text>
</comment>
<dbReference type="EMBL" id="CM017877">
    <property type="protein sequence ID" value="KAG1346472.1"/>
    <property type="molecule type" value="Genomic_DNA"/>
</dbReference>
<evidence type="ECO:0000256" key="1">
    <source>
        <dbReference type="SAM" id="Coils"/>
    </source>
</evidence>
<evidence type="ECO:0000313" key="4">
    <source>
        <dbReference type="Proteomes" id="UP000797356"/>
    </source>
</evidence>
<reference evidence="3" key="1">
    <citation type="journal article" date="2017" name="Gigascience">
        <title>The genome draft of coconut (Cocos nucifera).</title>
        <authorList>
            <person name="Xiao Y."/>
            <person name="Xu P."/>
            <person name="Fan H."/>
            <person name="Baudouin L."/>
            <person name="Xia W."/>
            <person name="Bocs S."/>
            <person name="Xu J."/>
            <person name="Li Q."/>
            <person name="Guo A."/>
            <person name="Zhou L."/>
            <person name="Li J."/>
            <person name="Wu Y."/>
            <person name="Ma Z."/>
            <person name="Armero A."/>
            <person name="Issali A.E."/>
            <person name="Liu N."/>
            <person name="Peng M."/>
            <person name="Yang Y."/>
        </authorList>
    </citation>
    <scope>NUCLEOTIDE SEQUENCE</scope>
    <source>
        <tissue evidence="3">Spear leaf of Hainan Tall coconut</tissue>
    </source>
</reference>
<proteinExistence type="predicted"/>
<dbReference type="Proteomes" id="UP000797356">
    <property type="component" value="Chromosome 6"/>
</dbReference>
<evidence type="ECO:0000256" key="2">
    <source>
        <dbReference type="SAM" id="MobiDB-lite"/>
    </source>
</evidence>
<dbReference type="AlphaFoldDB" id="A0A8K0IB04"/>
<dbReference type="OrthoDB" id="10431767at2759"/>